<keyword evidence="3" id="KW-1185">Reference proteome</keyword>
<reference evidence="2 3" key="1">
    <citation type="submission" date="2019-02" db="EMBL/GenBank/DDBJ databases">
        <title>Deep-cultivation of Planctomycetes and their phenomic and genomic characterization uncovers novel biology.</title>
        <authorList>
            <person name="Wiegand S."/>
            <person name="Jogler M."/>
            <person name="Boedeker C."/>
            <person name="Pinto D."/>
            <person name="Vollmers J."/>
            <person name="Rivas-Marin E."/>
            <person name="Kohn T."/>
            <person name="Peeters S.H."/>
            <person name="Heuer A."/>
            <person name="Rast P."/>
            <person name="Oberbeckmann S."/>
            <person name="Bunk B."/>
            <person name="Jeske O."/>
            <person name="Meyerdierks A."/>
            <person name="Storesund J.E."/>
            <person name="Kallscheuer N."/>
            <person name="Luecker S."/>
            <person name="Lage O.M."/>
            <person name="Pohl T."/>
            <person name="Merkel B.J."/>
            <person name="Hornburger P."/>
            <person name="Mueller R.-W."/>
            <person name="Bruemmer F."/>
            <person name="Labrenz M."/>
            <person name="Spormann A.M."/>
            <person name="Op den Camp H."/>
            <person name="Overmann J."/>
            <person name="Amann R."/>
            <person name="Jetten M.S.M."/>
            <person name="Mascher T."/>
            <person name="Medema M.H."/>
            <person name="Devos D.P."/>
            <person name="Kaster A.-K."/>
            <person name="Ovreas L."/>
            <person name="Rohde M."/>
            <person name="Galperin M.Y."/>
            <person name="Jogler C."/>
        </authorList>
    </citation>
    <scope>NUCLEOTIDE SEQUENCE [LARGE SCALE GENOMIC DNA]</scope>
    <source>
        <strain evidence="2 3">ETA_A8</strain>
    </source>
</reference>
<dbReference type="InterPro" id="IPR010980">
    <property type="entry name" value="Cyt_c/b562"/>
</dbReference>
<evidence type="ECO:0000313" key="3">
    <source>
        <dbReference type="Proteomes" id="UP000315017"/>
    </source>
</evidence>
<sequence precursor="true">MTQSAKLLLACLLFVLIFTVGNVMAQTKPRIMDENEPTISKFMRAKLQHSQKLIEALALEDYGTMAKSAQEMSLLTRAEQWQLLQTPDYLFESDAFRRSADEMMAAAKEKDLDRAALAYVDMTMKCVKCHKYVRHTKMAAIPNPGKASITLESLVQPVVRVRDVPDEARTTR</sequence>
<feature type="chain" id="PRO_5021870606" description="Secreted protein" evidence="1">
    <location>
        <begin position="26"/>
        <end position="172"/>
    </location>
</feature>
<evidence type="ECO:0000313" key="2">
    <source>
        <dbReference type="EMBL" id="QDU30479.1"/>
    </source>
</evidence>
<evidence type="ECO:0008006" key="4">
    <source>
        <dbReference type="Google" id="ProtNLM"/>
    </source>
</evidence>
<dbReference type="Proteomes" id="UP000315017">
    <property type="component" value="Chromosome"/>
</dbReference>
<feature type="signal peptide" evidence="1">
    <location>
        <begin position="1"/>
        <end position="25"/>
    </location>
</feature>
<dbReference type="RefSeq" id="WP_145096013.1">
    <property type="nucleotide sequence ID" value="NZ_CP036274.1"/>
</dbReference>
<dbReference type="Gene3D" id="1.20.120.10">
    <property type="entry name" value="Cytochrome c/b562"/>
    <property type="match status" value="1"/>
</dbReference>
<dbReference type="SUPFAM" id="SSF47175">
    <property type="entry name" value="Cytochromes"/>
    <property type="match status" value="1"/>
</dbReference>
<dbReference type="GO" id="GO:0020037">
    <property type="term" value="F:heme binding"/>
    <property type="evidence" value="ECO:0007669"/>
    <property type="project" value="InterPro"/>
</dbReference>
<keyword evidence="1" id="KW-0732">Signal</keyword>
<dbReference type="KEGG" id="aagg:ETAA8_56190"/>
<dbReference type="GO" id="GO:0022900">
    <property type="term" value="P:electron transport chain"/>
    <property type="evidence" value="ECO:0007669"/>
    <property type="project" value="InterPro"/>
</dbReference>
<name>A0A517YJT1_9BACT</name>
<dbReference type="OrthoDB" id="287770at2"/>
<dbReference type="AlphaFoldDB" id="A0A517YJT1"/>
<evidence type="ECO:0000256" key="1">
    <source>
        <dbReference type="SAM" id="SignalP"/>
    </source>
</evidence>
<accession>A0A517YJT1</accession>
<dbReference type="GO" id="GO:0005506">
    <property type="term" value="F:iron ion binding"/>
    <property type="evidence" value="ECO:0007669"/>
    <property type="project" value="InterPro"/>
</dbReference>
<organism evidence="2 3">
    <name type="scientific">Anatilimnocola aggregata</name>
    <dbReference type="NCBI Taxonomy" id="2528021"/>
    <lineage>
        <taxon>Bacteria</taxon>
        <taxon>Pseudomonadati</taxon>
        <taxon>Planctomycetota</taxon>
        <taxon>Planctomycetia</taxon>
        <taxon>Pirellulales</taxon>
        <taxon>Pirellulaceae</taxon>
        <taxon>Anatilimnocola</taxon>
    </lineage>
</organism>
<dbReference type="GO" id="GO:0009055">
    <property type="term" value="F:electron transfer activity"/>
    <property type="evidence" value="ECO:0007669"/>
    <property type="project" value="InterPro"/>
</dbReference>
<gene>
    <name evidence="2" type="ORF">ETAA8_56190</name>
</gene>
<protein>
    <recommendedName>
        <fullName evidence="4">Secreted protein</fullName>
    </recommendedName>
</protein>
<proteinExistence type="predicted"/>
<dbReference type="EMBL" id="CP036274">
    <property type="protein sequence ID" value="QDU30479.1"/>
    <property type="molecule type" value="Genomic_DNA"/>
</dbReference>